<name>A0A2J7QBH7_9NEOP</name>
<dbReference type="GO" id="GO:0005634">
    <property type="term" value="C:nucleus"/>
    <property type="evidence" value="ECO:0007669"/>
    <property type="project" value="UniProtKB-SubCell"/>
</dbReference>
<evidence type="ECO:0000259" key="3">
    <source>
        <dbReference type="PROSITE" id="PS51031"/>
    </source>
</evidence>
<dbReference type="InParanoid" id="A0A2J7QBH7"/>
<accession>A0A2J7QBH7</accession>
<organism evidence="4 5">
    <name type="scientific">Cryptotermes secundus</name>
    <dbReference type="NCBI Taxonomy" id="105785"/>
    <lineage>
        <taxon>Eukaryota</taxon>
        <taxon>Metazoa</taxon>
        <taxon>Ecdysozoa</taxon>
        <taxon>Arthropoda</taxon>
        <taxon>Hexapoda</taxon>
        <taxon>Insecta</taxon>
        <taxon>Pterygota</taxon>
        <taxon>Neoptera</taxon>
        <taxon>Polyneoptera</taxon>
        <taxon>Dictyoptera</taxon>
        <taxon>Blattodea</taxon>
        <taxon>Blattoidea</taxon>
        <taxon>Termitoidae</taxon>
        <taxon>Kalotermitidae</taxon>
        <taxon>Cryptotermitinae</taxon>
        <taxon>Cryptotermes</taxon>
    </lineage>
</organism>
<keyword evidence="1" id="KW-0539">Nucleus</keyword>
<feature type="domain" description="BESS" evidence="3">
    <location>
        <begin position="68"/>
        <end position="107"/>
    </location>
</feature>
<evidence type="ECO:0000256" key="2">
    <source>
        <dbReference type="SAM" id="MobiDB-lite"/>
    </source>
</evidence>
<dbReference type="EMBL" id="NEVH01016298">
    <property type="protein sequence ID" value="PNF25937.1"/>
    <property type="molecule type" value="Genomic_DNA"/>
</dbReference>
<sequence>MDTQPDSPENECGDSSETEEDCHTPTTNETMVPPQQLPSSRKRKLTDVERCFITVMESHSTKKATPQEDEDLAFFYSILPTVKTLMPNEKFTFRMESMKLLQNLKQARSFPLTLTPYQGTTLL</sequence>
<dbReference type="Proteomes" id="UP000235965">
    <property type="component" value="Unassembled WGS sequence"/>
</dbReference>
<dbReference type="PROSITE" id="PS51031">
    <property type="entry name" value="BESS"/>
    <property type="match status" value="1"/>
</dbReference>
<comment type="subcellular location">
    <subcellularLocation>
        <location evidence="1">Nucleus</location>
    </subcellularLocation>
</comment>
<dbReference type="OrthoDB" id="7470341at2759"/>
<evidence type="ECO:0000313" key="4">
    <source>
        <dbReference type="EMBL" id="PNF25937.1"/>
    </source>
</evidence>
<keyword evidence="5" id="KW-1185">Reference proteome</keyword>
<evidence type="ECO:0000313" key="5">
    <source>
        <dbReference type="Proteomes" id="UP000235965"/>
    </source>
</evidence>
<dbReference type="Pfam" id="PF02944">
    <property type="entry name" value="BESS"/>
    <property type="match status" value="1"/>
</dbReference>
<gene>
    <name evidence="4" type="ORF">B7P43_G10026</name>
</gene>
<proteinExistence type="predicted"/>
<comment type="caution">
    <text evidence="4">The sequence shown here is derived from an EMBL/GenBank/DDBJ whole genome shotgun (WGS) entry which is preliminary data.</text>
</comment>
<protein>
    <recommendedName>
        <fullName evidence="3">BESS domain-containing protein</fullName>
    </recommendedName>
</protein>
<dbReference type="InterPro" id="IPR004210">
    <property type="entry name" value="BESS_motif"/>
</dbReference>
<dbReference type="AlphaFoldDB" id="A0A2J7QBH7"/>
<feature type="region of interest" description="Disordered" evidence="2">
    <location>
        <begin position="1"/>
        <end position="43"/>
    </location>
</feature>
<dbReference type="GO" id="GO:0003677">
    <property type="term" value="F:DNA binding"/>
    <property type="evidence" value="ECO:0007669"/>
    <property type="project" value="InterPro"/>
</dbReference>
<feature type="compositionally biased region" description="Acidic residues" evidence="2">
    <location>
        <begin position="8"/>
        <end position="20"/>
    </location>
</feature>
<evidence type="ECO:0000256" key="1">
    <source>
        <dbReference type="PROSITE-ProRule" id="PRU00371"/>
    </source>
</evidence>
<reference evidence="4 5" key="1">
    <citation type="submission" date="2017-12" db="EMBL/GenBank/DDBJ databases">
        <title>Hemimetabolous genomes reveal molecular basis of termite eusociality.</title>
        <authorList>
            <person name="Harrison M.C."/>
            <person name="Jongepier E."/>
            <person name="Robertson H.M."/>
            <person name="Arning N."/>
            <person name="Bitard-Feildel T."/>
            <person name="Chao H."/>
            <person name="Childers C.P."/>
            <person name="Dinh H."/>
            <person name="Doddapaneni H."/>
            <person name="Dugan S."/>
            <person name="Gowin J."/>
            <person name="Greiner C."/>
            <person name="Han Y."/>
            <person name="Hu H."/>
            <person name="Hughes D.S.T."/>
            <person name="Huylmans A.-K."/>
            <person name="Kemena C."/>
            <person name="Kremer L.P.M."/>
            <person name="Lee S.L."/>
            <person name="Lopez-Ezquerra A."/>
            <person name="Mallet L."/>
            <person name="Monroy-Kuhn J.M."/>
            <person name="Moser A."/>
            <person name="Murali S.C."/>
            <person name="Muzny D.M."/>
            <person name="Otani S."/>
            <person name="Piulachs M.-D."/>
            <person name="Poelchau M."/>
            <person name="Qu J."/>
            <person name="Schaub F."/>
            <person name="Wada-Katsumata A."/>
            <person name="Worley K.C."/>
            <person name="Xie Q."/>
            <person name="Ylla G."/>
            <person name="Poulsen M."/>
            <person name="Gibbs R.A."/>
            <person name="Schal C."/>
            <person name="Richards S."/>
            <person name="Belles X."/>
            <person name="Korb J."/>
            <person name="Bornberg-Bauer E."/>
        </authorList>
    </citation>
    <scope>NUCLEOTIDE SEQUENCE [LARGE SCALE GENOMIC DNA]</scope>
    <source>
        <tissue evidence="4">Whole body</tissue>
    </source>
</reference>